<dbReference type="InterPro" id="IPR024344">
    <property type="entry name" value="MDMPI_metal-binding"/>
</dbReference>
<sequence>MRLAYDRYCAELGTQTDLLRRTVRGADPGTRVPTCPDWDLGELAVHVGGAHRWAAELVRTRAAEEIPDEEVPGFAGPGSRTPAALDGWLAEGARLLAAELRAAGPDAGVWTWAEEQRAAFWARRMVHETVVHRADADGAAGVEFAVAADVAADTVDEWLEILEFAQRGGDADLAALRAPDVAGSGIHLHATDTPPEAGAEWLVALGAEGFTWRRAHEKAAVALRGPLADVLLVFHRRLPPDSDRVEVLGDAALLDRWLAATAWS</sequence>
<dbReference type="GO" id="GO:0016853">
    <property type="term" value="F:isomerase activity"/>
    <property type="evidence" value="ECO:0007669"/>
    <property type="project" value="UniProtKB-KW"/>
</dbReference>
<dbReference type="Pfam" id="PF07398">
    <property type="entry name" value="MDMPI_C"/>
    <property type="match status" value="1"/>
</dbReference>
<dbReference type="Proteomes" id="UP001500443">
    <property type="component" value="Unassembled WGS sequence"/>
</dbReference>
<organism evidence="3 4">
    <name type="scientific">Streptomyces synnematoformans</name>
    <dbReference type="NCBI Taxonomy" id="415721"/>
    <lineage>
        <taxon>Bacteria</taxon>
        <taxon>Bacillati</taxon>
        <taxon>Actinomycetota</taxon>
        <taxon>Actinomycetes</taxon>
        <taxon>Kitasatosporales</taxon>
        <taxon>Streptomycetaceae</taxon>
        <taxon>Streptomyces</taxon>
    </lineage>
</organism>
<reference evidence="4" key="1">
    <citation type="journal article" date="2019" name="Int. J. Syst. Evol. Microbiol.">
        <title>The Global Catalogue of Microorganisms (GCM) 10K type strain sequencing project: providing services to taxonomists for standard genome sequencing and annotation.</title>
        <authorList>
            <consortium name="The Broad Institute Genomics Platform"/>
            <consortium name="The Broad Institute Genome Sequencing Center for Infectious Disease"/>
            <person name="Wu L."/>
            <person name="Ma J."/>
        </authorList>
    </citation>
    <scope>NUCLEOTIDE SEQUENCE [LARGE SCALE GENOMIC DNA]</scope>
    <source>
        <strain evidence="4">JCM 15481</strain>
    </source>
</reference>
<name>A0ABP4KX58_9ACTN</name>
<evidence type="ECO:0000259" key="2">
    <source>
        <dbReference type="Pfam" id="PF11716"/>
    </source>
</evidence>
<dbReference type="InterPro" id="IPR017517">
    <property type="entry name" value="Maleyloyr_isom"/>
</dbReference>
<gene>
    <name evidence="3" type="ORF">GCM10009802_65690</name>
</gene>
<protein>
    <submittedName>
        <fullName evidence="3">Maleylpyruvate isomerase family mycothiol-dependent enzyme</fullName>
    </submittedName>
</protein>
<comment type="caution">
    <text evidence="3">The sequence shown here is derived from an EMBL/GenBank/DDBJ whole genome shotgun (WGS) entry which is preliminary data.</text>
</comment>
<feature type="domain" description="Mycothiol-dependent maleylpyruvate isomerase metal-binding" evidence="2">
    <location>
        <begin position="10"/>
        <end position="136"/>
    </location>
</feature>
<keyword evidence="4" id="KW-1185">Reference proteome</keyword>
<dbReference type="Pfam" id="PF11716">
    <property type="entry name" value="MDMPI_N"/>
    <property type="match status" value="1"/>
</dbReference>
<accession>A0ABP4KX58</accession>
<dbReference type="NCBIfam" id="TIGR03083">
    <property type="entry name" value="maleylpyruvate isomerase family mycothiol-dependent enzyme"/>
    <property type="match status" value="1"/>
</dbReference>
<dbReference type="RefSeq" id="WP_344295659.1">
    <property type="nucleotide sequence ID" value="NZ_BAAAPF010000492.1"/>
</dbReference>
<dbReference type="InterPro" id="IPR010872">
    <property type="entry name" value="MDMPI_C-term_domain"/>
</dbReference>
<evidence type="ECO:0000313" key="3">
    <source>
        <dbReference type="EMBL" id="GAA1511896.1"/>
    </source>
</evidence>
<dbReference type="SUPFAM" id="SSF109854">
    <property type="entry name" value="DinB/YfiT-like putative metalloenzymes"/>
    <property type="match status" value="1"/>
</dbReference>
<dbReference type="InterPro" id="IPR034660">
    <property type="entry name" value="DinB/YfiT-like"/>
</dbReference>
<keyword evidence="3" id="KW-0413">Isomerase</keyword>
<proteinExistence type="predicted"/>
<evidence type="ECO:0000313" key="4">
    <source>
        <dbReference type="Proteomes" id="UP001500443"/>
    </source>
</evidence>
<dbReference type="PANTHER" id="PTHR40758">
    <property type="entry name" value="CONSERVED PROTEIN"/>
    <property type="match status" value="1"/>
</dbReference>
<dbReference type="PANTHER" id="PTHR40758:SF1">
    <property type="entry name" value="CONSERVED PROTEIN"/>
    <property type="match status" value="1"/>
</dbReference>
<evidence type="ECO:0000259" key="1">
    <source>
        <dbReference type="Pfam" id="PF07398"/>
    </source>
</evidence>
<feature type="domain" description="MDMPI C-terminal" evidence="1">
    <location>
        <begin position="149"/>
        <end position="256"/>
    </location>
</feature>
<dbReference type="EMBL" id="BAAAPF010000492">
    <property type="protein sequence ID" value="GAA1511896.1"/>
    <property type="molecule type" value="Genomic_DNA"/>
</dbReference>